<dbReference type="AlphaFoldDB" id="A0A3F2RIK8"/>
<proteinExistence type="predicted"/>
<evidence type="ECO:0000313" key="4">
    <source>
        <dbReference type="Proteomes" id="UP000284657"/>
    </source>
</evidence>
<accession>A0A3F2RIK8</accession>
<sequence>MPRPGKDGPPRFLENKHATRYGLKVSSRAGDGTILSVSCQFCSTFGRETKPGNQRKATNRVKSFQKFRAQNYRSHLEGQHPERTDSLERFALPLTRAEITPPLSWDAQMETVKVMKQRLELDIMTQSEEGLTDEAKEYLRVKRQQILRKLREE</sequence>
<evidence type="ECO:0000313" key="3">
    <source>
        <dbReference type="Proteomes" id="UP000277300"/>
    </source>
</evidence>
<dbReference type="EMBL" id="MBDO02000286">
    <property type="protein sequence ID" value="RLN57914.1"/>
    <property type="molecule type" value="Genomic_DNA"/>
</dbReference>
<protein>
    <submittedName>
        <fullName evidence="1">Uncharacterized protein</fullName>
    </submittedName>
</protein>
<dbReference type="OrthoDB" id="129902at2759"/>
<name>A0A3F2RIK8_9STRA</name>
<reference evidence="3 4" key="1">
    <citation type="submission" date="2018-07" db="EMBL/GenBank/DDBJ databases">
        <title>Genome sequencing of oomycete isolates from Chile give support for New Zealand origin for Phytophthora kernoviae and make available the first Nothophytophthora sp. genome.</title>
        <authorList>
            <person name="Studholme D.J."/>
            <person name="Sanfuentes E."/>
            <person name="Panda P."/>
            <person name="Hill R."/>
            <person name="Sambles C."/>
            <person name="Grant M."/>
            <person name="Williams N.M."/>
            <person name="Mcdougal R.L."/>
        </authorList>
    </citation>
    <scope>NUCLEOTIDE SEQUENCE [LARGE SCALE GENOMIC DNA]</scope>
    <source>
        <strain evidence="1">Chile6</strain>
        <strain evidence="2">Chile7</strain>
    </source>
</reference>
<organism evidence="1 3">
    <name type="scientific">Phytophthora kernoviae</name>
    <dbReference type="NCBI Taxonomy" id="325452"/>
    <lineage>
        <taxon>Eukaryota</taxon>
        <taxon>Sar</taxon>
        <taxon>Stramenopiles</taxon>
        <taxon>Oomycota</taxon>
        <taxon>Peronosporomycetes</taxon>
        <taxon>Peronosporales</taxon>
        <taxon>Peronosporaceae</taxon>
        <taxon>Phytophthora</taxon>
    </lineage>
</organism>
<dbReference type="Proteomes" id="UP000277300">
    <property type="component" value="Unassembled WGS sequence"/>
</dbReference>
<dbReference type="EMBL" id="MBAD02000170">
    <property type="protein sequence ID" value="RLN70917.1"/>
    <property type="molecule type" value="Genomic_DNA"/>
</dbReference>
<evidence type="ECO:0000313" key="2">
    <source>
        <dbReference type="EMBL" id="RLN70917.1"/>
    </source>
</evidence>
<dbReference type="PANTHER" id="PTHR37067">
    <property type="entry name" value="PX DOMAIN-CONTAINING PROTEIN"/>
    <property type="match status" value="1"/>
</dbReference>
<gene>
    <name evidence="2" type="ORF">BBJ29_002250</name>
    <name evidence="1" type="ORF">BBP00_00007269</name>
</gene>
<dbReference type="Proteomes" id="UP000284657">
    <property type="component" value="Unassembled WGS sequence"/>
</dbReference>
<comment type="caution">
    <text evidence="1">The sequence shown here is derived from an EMBL/GenBank/DDBJ whole genome shotgun (WGS) entry which is preliminary data.</text>
</comment>
<evidence type="ECO:0000313" key="1">
    <source>
        <dbReference type="EMBL" id="RLN57914.1"/>
    </source>
</evidence>
<dbReference type="PANTHER" id="PTHR37067:SF3">
    <property type="entry name" value="PX DOMAIN-CONTAINING PROTEIN"/>
    <property type="match status" value="1"/>
</dbReference>